<dbReference type="Proteomes" id="UP001223586">
    <property type="component" value="Unassembled WGS sequence"/>
</dbReference>
<organism evidence="2 3">
    <name type="scientific">Bacillus chungangensis</name>
    <dbReference type="NCBI Taxonomy" id="587633"/>
    <lineage>
        <taxon>Bacteria</taxon>
        <taxon>Bacillati</taxon>
        <taxon>Bacillota</taxon>
        <taxon>Bacilli</taxon>
        <taxon>Bacillales</taxon>
        <taxon>Bacillaceae</taxon>
        <taxon>Bacillus</taxon>
    </lineage>
</organism>
<dbReference type="InterPro" id="IPR013216">
    <property type="entry name" value="Methyltransf_11"/>
</dbReference>
<evidence type="ECO:0000313" key="2">
    <source>
        <dbReference type="EMBL" id="MDQ0177066.1"/>
    </source>
</evidence>
<keyword evidence="3" id="KW-1185">Reference proteome</keyword>
<evidence type="ECO:0000259" key="1">
    <source>
        <dbReference type="Pfam" id="PF08241"/>
    </source>
</evidence>
<dbReference type="CDD" id="cd02440">
    <property type="entry name" value="AdoMet_MTases"/>
    <property type="match status" value="1"/>
</dbReference>
<comment type="caution">
    <text evidence="2">The sequence shown here is derived from an EMBL/GenBank/DDBJ whole genome shotgun (WGS) entry which is preliminary data.</text>
</comment>
<dbReference type="InterPro" id="IPR029063">
    <property type="entry name" value="SAM-dependent_MTases_sf"/>
</dbReference>
<dbReference type="PANTHER" id="PTHR43591">
    <property type="entry name" value="METHYLTRANSFERASE"/>
    <property type="match status" value="1"/>
</dbReference>
<dbReference type="Gene3D" id="3.40.50.150">
    <property type="entry name" value="Vaccinia Virus protein VP39"/>
    <property type="match status" value="1"/>
</dbReference>
<sequence>MMTGKLFHYEKAAKLVDPKRQTLLPIEKVLSLLDLQEHDFVGDYGCGNGYFTIPIAKQVKTNVKAVDLQVEMLHLLKERAVKKQIFNIDYVQGALGQLSFQKHRFDKVLISFVLHEVKNLSSVLAEMTSHLKPGGKCVVLEWEAVDSETGPPVHHRISSDVMASKLEANGFEVEIGHINKAIYYIVASIPNASC</sequence>
<name>A0ABT9WUU1_9BACI</name>
<dbReference type="Pfam" id="PF08241">
    <property type="entry name" value="Methyltransf_11"/>
    <property type="match status" value="1"/>
</dbReference>
<proteinExistence type="predicted"/>
<accession>A0ABT9WUU1</accession>
<dbReference type="RefSeq" id="WP_307230743.1">
    <property type="nucleotide sequence ID" value="NZ_JAUSTT010000018.1"/>
</dbReference>
<reference evidence="2 3" key="1">
    <citation type="submission" date="2023-07" db="EMBL/GenBank/DDBJ databases">
        <title>Genomic Encyclopedia of Type Strains, Phase IV (KMG-IV): sequencing the most valuable type-strain genomes for metagenomic binning, comparative biology and taxonomic classification.</title>
        <authorList>
            <person name="Goeker M."/>
        </authorList>
    </citation>
    <scope>NUCLEOTIDE SEQUENCE [LARGE SCALE GENOMIC DNA]</scope>
    <source>
        <strain evidence="2 3">DSM 23837</strain>
    </source>
</reference>
<dbReference type="EMBL" id="JAUSTT010000018">
    <property type="protein sequence ID" value="MDQ0177066.1"/>
    <property type="molecule type" value="Genomic_DNA"/>
</dbReference>
<keyword evidence="2" id="KW-0830">Ubiquinone</keyword>
<dbReference type="PANTHER" id="PTHR43591:SF24">
    <property type="entry name" value="2-METHOXY-6-POLYPRENYL-1,4-BENZOQUINOL METHYLASE, MITOCHONDRIAL"/>
    <property type="match status" value="1"/>
</dbReference>
<gene>
    <name evidence="2" type="ORF">J2S08_002945</name>
</gene>
<protein>
    <submittedName>
        <fullName evidence="2">Ubiquinone/menaquinone biosynthesis C-methylase UbiE</fullName>
    </submittedName>
</protein>
<feature type="domain" description="Methyltransferase type 11" evidence="1">
    <location>
        <begin position="43"/>
        <end position="139"/>
    </location>
</feature>
<dbReference type="SUPFAM" id="SSF53335">
    <property type="entry name" value="S-adenosyl-L-methionine-dependent methyltransferases"/>
    <property type="match status" value="1"/>
</dbReference>
<evidence type="ECO:0000313" key="3">
    <source>
        <dbReference type="Proteomes" id="UP001223586"/>
    </source>
</evidence>